<evidence type="ECO:0000313" key="1">
    <source>
        <dbReference type="EMBL" id="GMH16979.1"/>
    </source>
</evidence>
<protein>
    <submittedName>
        <fullName evidence="1">Uncharacterized protein</fullName>
    </submittedName>
</protein>
<evidence type="ECO:0000313" key="2">
    <source>
        <dbReference type="Proteomes" id="UP001279734"/>
    </source>
</evidence>
<proteinExistence type="predicted"/>
<dbReference type="EMBL" id="BSYO01000017">
    <property type="protein sequence ID" value="GMH16979.1"/>
    <property type="molecule type" value="Genomic_DNA"/>
</dbReference>
<sequence length="77" mass="8706">MYGGFYYGMRYLLSTLPKAVVLQFVQVQMDEMLPIAEKVVLLEMIENDAESCYPMPEAADRIADQVVLLGFLLPFGL</sequence>
<dbReference type="AlphaFoldDB" id="A0AAD3XUE1"/>
<reference evidence="1" key="1">
    <citation type="submission" date="2023-05" db="EMBL/GenBank/DDBJ databases">
        <title>Nepenthes gracilis genome sequencing.</title>
        <authorList>
            <person name="Fukushima K."/>
        </authorList>
    </citation>
    <scope>NUCLEOTIDE SEQUENCE</scope>
    <source>
        <strain evidence="1">SING2019-196</strain>
    </source>
</reference>
<organism evidence="1 2">
    <name type="scientific">Nepenthes gracilis</name>
    <name type="common">Slender pitcher plant</name>
    <dbReference type="NCBI Taxonomy" id="150966"/>
    <lineage>
        <taxon>Eukaryota</taxon>
        <taxon>Viridiplantae</taxon>
        <taxon>Streptophyta</taxon>
        <taxon>Embryophyta</taxon>
        <taxon>Tracheophyta</taxon>
        <taxon>Spermatophyta</taxon>
        <taxon>Magnoliopsida</taxon>
        <taxon>eudicotyledons</taxon>
        <taxon>Gunneridae</taxon>
        <taxon>Pentapetalae</taxon>
        <taxon>Caryophyllales</taxon>
        <taxon>Nepenthaceae</taxon>
        <taxon>Nepenthes</taxon>
    </lineage>
</organism>
<gene>
    <name evidence="1" type="ORF">Nepgr_018820</name>
</gene>
<name>A0AAD3XUE1_NEPGR</name>
<accession>A0AAD3XUE1</accession>
<dbReference type="Proteomes" id="UP001279734">
    <property type="component" value="Unassembled WGS sequence"/>
</dbReference>
<keyword evidence="2" id="KW-1185">Reference proteome</keyword>
<comment type="caution">
    <text evidence="1">The sequence shown here is derived from an EMBL/GenBank/DDBJ whole genome shotgun (WGS) entry which is preliminary data.</text>
</comment>